<dbReference type="OrthoDB" id="2546654at2"/>
<evidence type="ECO:0000313" key="2">
    <source>
        <dbReference type="EMBL" id="PPK88455.1"/>
    </source>
</evidence>
<dbReference type="SUPFAM" id="SSF52266">
    <property type="entry name" value="SGNH hydrolase"/>
    <property type="match status" value="1"/>
</dbReference>
<feature type="domain" description="SGNH hydrolase-type esterase" evidence="1">
    <location>
        <begin position="143"/>
        <end position="316"/>
    </location>
</feature>
<dbReference type="InterPro" id="IPR016059">
    <property type="entry name" value="DNA_ligase_ATP-dep_CS"/>
</dbReference>
<name>A0A2S6IAD5_9BACT</name>
<reference evidence="2 3" key="1">
    <citation type="submission" date="2018-02" db="EMBL/GenBank/DDBJ databases">
        <title>Genomic Encyclopedia of Archaeal and Bacterial Type Strains, Phase II (KMG-II): from individual species to whole genera.</title>
        <authorList>
            <person name="Goeker M."/>
        </authorList>
    </citation>
    <scope>NUCLEOTIDE SEQUENCE [LARGE SCALE GENOMIC DNA]</scope>
    <source>
        <strain evidence="2 3">DSM 29526</strain>
    </source>
</reference>
<organism evidence="2 3">
    <name type="scientific">Neolewinella xylanilytica</name>
    <dbReference type="NCBI Taxonomy" id="1514080"/>
    <lineage>
        <taxon>Bacteria</taxon>
        <taxon>Pseudomonadati</taxon>
        <taxon>Bacteroidota</taxon>
        <taxon>Saprospiria</taxon>
        <taxon>Saprospirales</taxon>
        <taxon>Lewinellaceae</taxon>
        <taxon>Neolewinella</taxon>
    </lineage>
</organism>
<dbReference type="InterPro" id="IPR013830">
    <property type="entry name" value="SGNH_hydro"/>
</dbReference>
<comment type="caution">
    <text evidence="2">The sequence shown here is derived from an EMBL/GenBank/DDBJ whole genome shotgun (WGS) entry which is preliminary data.</text>
</comment>
<protein>
    <submittedName>
        <fullName evidence="2">GDSL-like lipase/acylhydrolase family protein</fullName>
    </submittedName>
</protein>
<gene>
    <name evidence="2" type="ORF">CLV84_1422</name>
</gene>
<dbReference type="AlphaFoldDB" id="A0A2S6IAD5"/>
<evidence type="ECO:0000259" key="1">
    <source>
        <dbReference type="Pfam" id="PF13472"/>
    </source>
</evidence>
<dbReference type="InterPro" id="IPR036514">
    <property type="entry name" value="SGNH_hydro_sf"/>
</dbReference>
<dbReference type="GO" id="GO:0003909">
    <property type="term" value="F:DNA ligase activity"/>
    <property type="evidence" value="ECO:0007669"/>
    <property type="project" value="InterPro"/>
</dbReference>
<dbReference type="EMBL" id="PTJC01000005">
    <property type="protein sequence ID" value="PPK88455.1"/>
    <property type="molecule type" value="Genomic_DNA"/>
</dbReference>
<dbReference type="CDD" id="cd00229">
    <property type="entry name" value="SGNH_hydrolase"/>
    <property type="match status" value="1"/>
</dbReference>
<keyword evidence="3" id="KW-1185">Reference proteome</keyword>
<keyword evidence="2" id="KW-0378">Hydrolase</keyword>
<dbReference type="Proteomes" id="UP000237662">
    <property type="component" value="Unassembled WGS sequence"/>
</dbReference>
<proteinExistence type="predicted"/>
<dbReference type="RefSeq" id="WP_104419000.1">
    <property type="nucleotide sequence ID" value="NZ_PTJC01000005.1"/>
</dbReference>
<sequence>MKNPITIDELQRLLEDEATRAEALADYFEYLPTGPFTGEYRLRNEIKVVKHEPVDAESSSEAESLINIRDFLITKANGLARGVRDKLFEERKQDGERIVIVTEGDSWFQYPRFKPAGIPLSKEVKDVIDYLIEDERFAVKSLGGAGDVIRNMFHMSEYLDAIEQYTPKAFVLSGGGNDFFEVFPRMVRKGSIDDIETFLKTTWLTEIEVIRTYYKGILQILTTEFPELDIFVHGYDYIMPRPDGKWIGRPMIETGGLTRDEDRKGLIKFIMDKFNRSIEELSEQYEKVHFINIRGTVPQDPQFWHDEIHPNDYGFRLVADKFIAQLEEVLIRAN</sequence>
<evidence type="ECO:0000313" key="3">
    <source>
        <dbReference type="Proteomes" id="UP000237662"/>
    </source>
</evidence>
<dbReference type="PROSITE" id="PS00697">
    <property type="entry name" value="DNA_LIGASE_A1"/>
    <property type="match status" value="1"/>
</dbReference>
<dbReference type="Pfam" id="PF13472">
    <property type="entry name" value="Lipase_GDSL_2"/>
    <property type="match status" value="1"/>
</dbReference>
<dbReference type="GO" id="GO:0016788">
    <property type="term" value="F:hydrolase activity, acting on ester bonds"/>
    <property type="evidence" value="ECO:0007669"/>
    <property type="project" value="UniProtKB-ARBA"/>
</dbReference>
<dbReference type="Gene3D" id="3.40.50.1110">
    <property type="entry name" value="SGNH hydrolase"/>
    <property type="match status" value="1"/>
</dbReference>
<accession>A0A2S6IAD5</accession>